<comment type="subunit">
    <text evidence="13 14">F-type ATPases have 2 components, F(1) - the catalytic core - and F(0) - the membrane proton channel. F(1) has five subunits: alpha(3), beta(3), gamma(1), delta(1), epsilon(1). F(0) has three main subunits: a(1), b(2) and c(10-14). The alpha and beta chains form an alternating ring which encloses part of the gamma chain. F(1) is attached to F(0) by a central stalk formed by the gamma and epsilon chains, while a peripheral stalk is formed by the delta and b chains.</text>
</comment>
<dbReference type="InterPro" id="IPR005864">
    <property type="entry name" value="ATP_synth_F0_bsu_bac"/>
</dbReference>
<keyword evidence="10 14" id="KW-0472">Membrane</keyword>
<dbReference type="SUPFAM" id="SSF81573">
    <property type="entry name" value="F1F0 ATP synthase subunit B, membrane domain"/>
    <property type="match status" value="1"/>
</dbReference>
<comment type="function">
    <text evidence="12 14">F(1)F(0) ATP synthase produces ATP from ADP in the presence of a proton or sodium gradient. F-type ATPases consist of two structural domains, F(1) containing the extramembraneous catalytic core and F(0) containing the membrane proton channel, linked together by a central stalk and a peripheral stalk. During catalysis, ATP synthesis in the catalytic domain of F(1) is coupled via a rotary mechanism of the central stalk subunits to proton translocation.</text>
</comment>
<keyword evidence="9 14" id="KW-0406">Ion transport</keyword>
<evidence type="ECO:0000256" key="14">
    <source>
        <dbReference type="HAMAP-Rule" id="MF_01398"/>
    </source>
</evidence>
<dbReference type="InterPro" id="IPR050059">
    <property type="entry name" value="ATP_synthase_B_chain"/>
</dbReference>
<evidence type="ECO:0000256" key="11">
    <source>
        <dbReference type="ARBA" id="ARBA00023310"/>
    </source>
</evidence>
<gene>
    <name evidence="14 17" type="primary">atpF</name>
    <name evidence="17" type="ORF">LRS13_12095</name>
</gene>
<keyword evidence="16" id="KW-0175">Coiled coil</keyword>
<dbReference type="EMBL" id="CP088295">
    <property type="protein sequence ID" value="UUY06213.1"/>
    <property type="molecule type" value="Genomic_DNA"/>
</dbReference>
<dbReference type="Pfam" id="PF00430">
    <property type="entry name" value="ATP-synt_B"/>
    <property type="match status" value="1"/>
</dbReference>
<keyword evidence="11 14" id="KW-0066">ATP synthesis</keyword>
<dbReference type="InterPro" id="IPR002146">
    <property type="entry name" value="ATP_synth_b/b'su_bac/chlpt"/>
</dbReference>
<dbReference type="PANTHER" id="PTHR33445:SF1">
    <property type="entry name" value="ATP SYNTHASE SUBUNIT B"/>
    <property type="match status" value="1"/>
</dbReference>
<keyword evidence="7 14" id="KW-0375">Hydrogen ion transport</keyword>
<name>A0ABY5PNH2_9ACTN</name>
<feature type="coiled-coil region" evidence="16">
    <location>
        <begin position="72"/>
        <end position="143"/>
    </location>
</feature>
<evidence type="ECO:0000256" key="4">
    <source>
        <dbReference type="ARBA" id="ARBA00022475"/>
    </source>
</evidence>
<evidence type="ECO:0000256" key="8">
    <source>
        <dbReference type="ARBA" id="ARBA00022989"/>
    </source>
</evidence>
<evidence type="ECO:0000256" key="1">
    <source>
        <dbReference type="ARBA" id="ARBA00004162"/>
    </source>
</evidence>
<evidence type="ECO:0000313" key="17">
    <source>
        <dbReference type="EMBL" id="UUY06213.1"/>
    </source>
</evidence>
<comment type="similarity">
    <text evidence="2 14 15">Belongs to the ATPase B chain family.</text>
</comment>
<dbReference type="NCBIfam" id="TIGR01144">
    <property type="entry name" value="ATP_synt_b"/>
    <property type="match status" value="1"/>
</dbReference>
<comment type="function">
    <text evidence="14">Component of the F(0) channel, it forms part of the peripheral stalk, linking F(1) to F(0).</text>
</comment>
<evidence type="ECO:0000256" key="3">
    <source>
        <dbReference type="ARBA" id="ARBA00022448"/>
    </source>
</evidence>
<proteinExistence type="inferred from homology"/>
<organism evidence="17 18">
    <name type="scientific">Svornostia abyssi</name>
    <dbReference type="NCBI Taxonomy" id="2898438"/>
    <lineage>
        <taxon>Bacteria</taxon>
        <taxon>Bacillati</taxon>
        <taxon>Actinomycetota</taxon>
        <taxon>Thermoleophilia</taxon>
        <taxon>Solirubrobacterales</taxon>
        <taxon>Baekduiaceae</taxon>
        <taxon>Svornostia</taxon>
    </lineage>
</organism>
<evidence type="ECO:0000256" key="6">
    <source>
        <dbReference type="ARBA" id="ARBA00022692"/>
    </source>
</evidence>
<keyword evidence="8 14" id="KW-1133">Transmembrane helix</keyword>
<dbReference type="RefSeq" id="WP_353866638.1">
    <property type="nucleotide sequence ID" value="NZ_CP088295.1"/>
</dbReference>
<keyword evidence="4 14" id="KW-1003">Cell membrane</keyword>
<comment type="subcellular location">
    <subcellularLocation>
        <location evidence="1 14">Cell membrane</location>
        <topology evidence="1 14">Single-pass membrane protein</topology>
    </subcellularLocation>
</comment>
<reference evidence="18" key="1">
    <citation type="submission" date="2021-11" db="EMBL/GenBank/DDBJ databases">
        <title>Cultivation dependent microbiological survey of springs from the worlds oldest radium mine currently devoted to the extraction of radon-saturated water.</title>
        <authorList>
            <person name="Kapinusova G."/>
            <person name="Smrhova T."/>
            <person name="Strejcek M."/>
            <person name="Suman J."/>
            <person name="Jani K."/>
            <person name="Pajer P."/>
            <person name="Uhlik O."/>
        </authorList>
    </citation>
    <scope>NUCLEOTIDE SEQUENCE [LARGE SCALE GENOMIC DNA]</scope>
    <source>
        <strain evidence="18">J379</strain>
    </source>
</reference>
<evidence type="ECO:0000256" key="9">
    <source>
        <dbReference type="ARBA" id="ARBA00023065"/>
    </source>
</evidence>
<evidence type="ECO:0000256" key="13">
    <source>
        <dbReference type="ARBA" id="ARBA00025830"/>
    </source>
</evidence>
<evidence type="ECO:0000256" key="5">
    <source>
        <dbReference type="ARBA" id="ARBA00022547"/>
    </source>
</evidence>
<dbReference type="CDD" id="cd06503">
    <property type="entry name" value="ATP-synt_Fo_b"/>
    <property type="match status" value="1"/>
</dbReference>
<evidence type="ECO:0000256" key="2">
    <source>
        <dbReference type="ARBA" id="ARBA00005513"/>
    </source>
</evidence>
<keyword evidence="6 14" id="KW-0812">Transmembrane</keyword>
<protein>
    <recommendedName>
        <fullName evidence="14">ATP synthase subunit b</fullName>
    </recommendedName>
    <alternativeName>
        <fullName evidence="14">ATP synthase F(0) sector subunit b</fullName>
    </alternativeName>
    <alternativeName>
        <fullName evidence="14">ATPase subunit I</fullName>
    </alternativeName>
    <alternativeName>
        <fullName evidence="14">F-type ATPase subunit b</fullName>
        <shortName evidence="14">F-ATPase subunit b</shortName>
    </alternativeName>
</protein>
<accession>A0ABY5PNH2</accession>
<dbReference type="Gene3D" id="6.10.250.1580">
    <property type="match status" value="1"/>
</dbReference>
<keyword evidence="18" id="KW-1185">Reference proteome</keyword>
<evidence type="ECO:0000256" key="15">
    <source>
        <dbReference type="RuleBase" id="RU003848"/>
    </source>
</evidence>
<keyword evidence="3 14" id="KW-0813">Transport</keyword>
<evidence type="ECO:0000256" key="12">
    <source>
        <dbReference type="ARBA" id="ARBA00025198"/>
    </source>
</evidence>
<dbReference type="InterPro" id="IPR028987">
    <property type="entry name" value="ATP_synth_B-like_membr_sf"/>
</dbReference>
<dbReference type="HAMAP" id="MF_01398">
    <property type="entry name" value="ATP_synth_b_bprime"/>
    <property type="match status" value="1"/>
</dbReference>
<dbReference type="Proteomes" id="UP001058860">
    <property type="component" value="Chromosome"/>
</dbReference>
<dbReference type="PANTHER" id="PTHR33445">
    <property type="entry name" value="ATP SYNTHASE SUBUNIT B', CHLOROPLASTIC"/>
    <property type="match status" value="1"/>
</dbReference>
<keyword evidence="5 14" id="KW-0138">CF(0)</keyword>
<sequence>MLDVLPNASTFILAATEGGEDEGGSFLVTPSLGLMLWTLLVFGLTLYILWKLAFPRIAEALDKRQKAIEESIDYAERTKAEADEILAEYRQRLADARVQAEEIVTRARKAGEQAEADSLGKAREQREELLEQTKRDIDAETRRAIQDIRREVADLTILATEKITRKTLTADDQQKLVEEALAELDFTALAGAGEGN</sequence>
<evidence type="ECO:0000256" key="10">
    <source>
        <dbReference type="ARBA" id="ARBA00023136"/>
    </source>
</evidence>
<evidence type="ECO:0000256" key="16">
    <source>
        <dbReference type="SAM" id="Coils"/>
    </source>
</evidence>
<evidence type="ECO:0000313" key="18">
    <source>
        <dbReference type="Proteomes" id="UP001058860"/>
    </source>
</evidence>
<evidence type="ECO:0000256" key="7">
    <source>
        <dbReference type="ARBA" id="ARBA00022781"/>
    </source>
</evidence>
<feature type="transmembrane region" description="Helical" evidence="14">
    <location>
        <begin position="34"/>
        <end position="54"/>
    </location>
</feature>